<sequence>MCQTHPPTLIVISSELPNQCVLIVNIKNPQNTDFYQHLSRYADFLKNFTHALADFGETIPRTARQVLPLLSLNRTYTEVVQHGAYNQDMEKQGRPNQDQILEAFKESLKKVGENQEKTNEMIGKAYSKANEEIGKAHREANDAVIDLFNKFIE</sequence>
<proteinExistence type="predicted"/>
<comment type="caution">
    <text evidence="1">The sequence shown here is derived from an EMBL/GenBank/DDBJ whole genome shotgun (WGS) entry which is preliminary data.</text>
</comment>
<dbReference type="AlphaFoldDB" id="A0AAW2ZC19"/>
<organism evidence="1 2">
    <name type="scientific">Acrasis kona</name>
    <dbReference type="NCBI Taxonomy" id="1008807"/>
    <lineage>
        <taxon>Eukaryota</taxon>
        <taxon>Discoba</taxon>
        <taxon>Heterolobosea</taxon>
        <taxon>Tetramitia</taxon>
        <taxon>Eutetramitia</taxon>
        <taxon>Acrasidae</taxon>
        <taxon>Acrasis</taxon>
    </lineage>
</organism>
<accession>A0AAW2ZC19</accession>
<dbReference type="EMBL" id="JAOPGA020001250">
    <property type="protein sequence ID" value="KAL0486578.1"/>
    <property type="molecule type" value="Genomic_DNA"/>
</dbReference>
<gene>
    <name evidence="1" type="ORF">AKO1_001418</name>
</gene>
<feature type="non-terminal residue" evidence="1">
    <location>
        <position position="153"/>
    </location>
</feature>
<dbReference type="Proteomes" id="UP001431209">
    <property type="component" value="Unassembled WGS sequence"/>
</dbReference>
<keyword evidence="2" id="KW-1185">Reference proteome</keyword>
<name>A0AAW2ZC19_9EUKA</name>
<reference evidence="1 2" key="1">
    <citation type="submission" date="2024-03" db="EMBL/GenBank/DDBJ databases">
        <title>The Acrasis kona genome and developmental transcriptomes reveal deep origins of eukaryotic multicellular pathways.</title>
        <authorList>
            <person name="Sheikh S."/>
            <person name="Fu C.-J."/>
            <person name="Brown M.W."/>
            <person name="Baldauf S.L."/>
        </authorList>
    </citation>
    <scope>NUCLEOTIDE SEQUENCE [LARGE SCALE GENOMIC DNA]</scope>
    <source>
        <strain evidence="1 2">ATCC MYA-3509</strain>
    </source>
</reference>
<evidence type="ECO:0000313" key="1">
    <source>
        <dbReference type="EMBL" id="KAL0486578.1"/>
    </source>
</evidence>
<evidence type="ECO:0000313" key="2">
    <source>
        <dbReference type="Proteomes" id="UP001431209"/>
    </source>
</evidence>
<protein>
    <submittedName>
        <fullName evidence="1">Uncharacterized protein</fullName>
    </submittedName>
</protein>